<proteinExistence type="predicted"/>
<name>A0A0G1PKE0_9BACT</name>
<dbReference type="AlphaFoldDB" id="A0A0G1PKE0"/>
<gene>
    <name evidence="2" type="ORF">UX45_C0011G0027</name>
</gene>
<protein>
    <submittedName>
        <fullName evidence="2">Uncharacterized protein</fullName>
    </submittedName>
</protein>
<evidence type="ECO:0000313" key="2">
    <source>
        <dbReference type="EMBL" id="KKU33191.1"/>
    </source>
</evidence>
<evidence type="ECO:0000256" key="1">
    <source>
        <dbReference type="SAM" id="Phobius"/>
    </source>
</evidence>
<dbReference type="Proteomes" id="UP000034705">
    <property type="component" value="Unassembled WGS sequence"/>
</dbReference>
<comment type="caution">
    <text evidence="2">The sequence shown here is derived from an EMBL/GenBank/DDBJ whole genome shotgun (WGS) entry which is preliminary data.</text>
</comment>
<keyword evidence="1" id="KW-1133">Transmembrane helix</keyword>
<keyword evidence="1" id="KW-0472">Membrane</keyword>
<dbReference type="EMBL" id="LCMG01000011">
    <property type="protein sequence ID" value="KKU33191.1"/>
    <property type="molecule type" value="Genomic_DNA"/>
</dbReference>
<organism evidence="2 3">
    <name type="scientific">Candidatus Uhrbacteria bacterium GW2011_GWF2_46_218</name>
    <dbReference type="NCBI Taxonomy" id="1619001"/>
    <lineage>
        <taxon>Bacteria</taxon>
        <taxon>Candidatus Uhriibacteriota</taxon>
    </lineage>
</organism>
<sequence>MTQEESHILLPEEKTYAREYKWRHWWIEHRFTLKQTGLLVVMAAEVLLLLFVVWNLSDAFLLSSSGDEQAVAQMVTSGSSETHAFAISQQAESLQLSGARVLSLGDSRYDFYAEVTNPNDHWWAEVDYVFSSGEIREKGTEFVLPSGETPLVAFFITSSIPLTSVSIEIQEVRWHRLDVHTIPVYEEWQEDHFRLAVTDISFDPSFELNGKRIGRMTFTITNEGPYGFYEVPLYLLLFRGGSVVGVNRTEVSTLDAGETKQVVVNWFGVVPSVSTYEVIPLINLFDPEVYQELQGKQSIDARVSF</sequence>
<reference evidence="2 3" key="1">
    <citation type="journal article" date="2015" name="Nature">
        <title>rRNA introns, odd ribosomes, and small enigmatic genomes across a large radiation of phyla.</title>
        <authorList>
            <person name="Brown C.T."/>
            <person name="Hug L.A."/>
            <person name="Thomas B.C."/>
            <person name="Sharon I."/>
            <person name="Castelle C.J."/>
            <person name="Singh A."/>
            <person name="Wilkins M.J."/>
            <person name="Williams K.H."/>
            <person name="Banfield J.F."/>
        </authorList>
    </citation>
    <scope>NUCLEOTIDE SEQUENCE [LARGE SCALE GENOMIC DNA]</scope>
</reference>
<feature type="transmembrane region" description="Helical" evidence="1">
    <location>
        <begin position="37"/>
        <end position="56"/>
    </location>
</feature>
<keyword evidence="1" id="KW-0812">Transmembrane</keyword>
<accession>A0A0G1PKE0</accession>
<evidence type="ECO:0000313" key="3">
    <source>
        <dbReference type="Proteomes" id="UP000034705"/>
    </source>
</evidence>